<dbReference type="AlphaFoldDB" id="A0A0A3IMK1"/>
<feature type="transmembrane region" description="Helical" evidence="1">
    <location>
        <begin position="7"/>
        <end position="25"/>
    </location>
</feature>
<accession>A0A0A3IMK1</accession>
<evidence type="ECO:0000256" key="1">
    <source>
        <dbReference type="SAM" id="Phobius"/>
    </source>
</evidence>
<protein>
    <submittedName>
        <fullName evidence="2">Uncharacterized protein</fullName>
    </submittedName>
</protein>
<reference evidence="2 3" key="1">
    <citation type="submission" date="2014-02" db="EMBL/GenBank/DDBJ databases">
        <title>Draft genome sequence of Lysinibacillus sinduriensis JCM 15800.</title>
        <authorList>
            <person name="Zhang F."/>
            <person name="Wang G."/>
            <person name="Zhang L."/>
        </authorList>
    </citation>
    <scope>NUCLEOTIDE SEQUENCE [LARGE SCALE GENOMIC DNA]</scope>
    <source>
        <strain evidence="2 3">JCM 15800</strain>
    </source>
</reference>
<keyword evidence="1" id="KW-0472">Membrane</keyword>
<dbReference type="RefSeq" id="WP_036199656.1">
    <property type="nucleotide sequence ID" value="NZ_AVCY01000009.1"/>
</dbReference>
<organism evidence="2 3">
    <name type="scientific">Ureibacillus sinduriensis BLB-1 = JCM 15800</name>
    <dbReference type="NCBI Taxonomy" id="1384057"/>
    <lineage>
        <taxon>Bacteria</taxon>
        <taxon>Bacillati</taxon>
        <taxon>Bacillota</taxon>
        <taxon>Bacilli</taxon>
        <taxon>Bacillales</taxon>
        <taxon>Caryophanaceae</taxon>
        <taxon>Ureibacillus</taxon>
    </lineage>
</organism>
<keyword evidence="1" id="KW-0812">Transmembrane</keyword>
<keyword evidence="1" id="KW-1133">Transmembrane helix</keyword>
<gene>
    <name evidence="2" type="ORF">CD33_07760</name>
</gene>
<proteinExistence type="predicted"/>
<keyword evidence="3" id="KW-1185">Reference proteome</keyword>
<evidence type="ECO:0000313" key="2">
    <source>
        <dbReference type="EMBL" id="KGR76067.1"/>
    </source>
</evidence>
<sequence>MTTKNGMQKFLIVFIPFGILLWLLLTQNSDILDKIVAFIPIIAVTTFWFWVNHDRKREVER</sequence>
<evidence type="ECO:0000313" key="3">
    <source>
        <dbReference type="Proteomes" id="UP000030408"/>
    </source>
</evidence>
<comment type="caution">
    <text evidence="2">The sequence shown here is derived from an EMBL/GenBank/DDBJ whole genome shotgun (WGS) entry which is preliminary data.</text>
</comment>
<name>A0A0A3IMK1_9BACL</name>
<feature type="transmembrane region" description="Helical" evidence="1">
    <location>
        <begin position="31"/>
        <end position="51"/>
    </location>
</feature>
<dbReference type="OrthoDB" id="9961932at2"/>
<dbReference type="Proteomes" id="UP000030408">
    <property type="component" value="Unassembled WGS sequence"/>
</dbReference>
<dbReference type="EMBL" id="JPVO01000047">
    <property type="protein sequence ID" value="KGR76067.1"/>
    <property type="molecule type" value="Genomic_DNA"/>
</dbReference>